<organism evidence="1 2">
    <name type="scientific">Neomoorella thermoacetica</name>
    <name type="common">Clostridium thermoaceticum</name>
    <dbReference type="NCBI Taxonomy" id="1525"/>
    <lineage>
        <taxon>Bacteria</taxon>
        <taxon>Bacillati</taxon>
        <taxon>Bacillota</taxon>
        <taxon>Clostridia</taxon>
        <taxon>Neomoorellales</taxon>
        <taxon>Neomoorellaceae</taxon>
        <taxon>Neomoorella</taxon>
    </lineage>
</organism>
<comment type="caution">
    <text evidence="1">The sequence shown here is derived from an EMBL/GenBank/DDBJ whole genome shotgun (WGS) entry which is preliminary data.</text>
</comment>
<dbReference type="RefSeq" id="WP_011391880.1">
    <property type="nucleotide sequence ID" value="NZ_BSDM01000007.1"/>
</dbReference>
<evidence type="ECO:0000313" key="2">
    <source>
        <dbReference type="Proteomes" id="UP000182743"/>
    </source>
</evidence>
<sequence length="259" mass="27559">MTLVLPALFGGGVGLAAGMLLLLVLRMTPSARLADRLSSLAKPNPSRLSGKKLKAGGRQALVPALGGAIFLGLIAGKMPYALVAIPVGAALGFLASRIAVKLYQSRTHFQRLREAAVLYESIDLFTRAGFTPRQAMELSLPLLTLLRPAVERCIASWSGGALRAIEQLGNDINLKEADVLIAVLMQIVEGGVAKLAGVMEEEALRLDELRQNLGEMRIAAKPVYSTVYIFLPVAALVGMLLGPLAFRAISMISNLRAGY</sequence>
<accession>A0A1J5JGP9</accession>
<dbReference type="Proteomes" id="UP000182743">
    <property type="component" value="Unassembled WGS sequence"/>
</dbReference>
<dbReference type="KEGG" id="mthz:MOTHA_c03570"/>
<dbReference type="GeneID" id="45616374"/>
<dbReference type="OMA" id="IHMESAG"/>
<name>A0A1J5JGP9_NEOTH</name>
<proteinExistence type="predicted"/>
<protein>
    <recommendedName>
        <fullName evidence="3">Type II secretion system protein GspF domain-containing protein</fullName>
    </recommendedName>
</protein>
<evidence type="ECO:0000313" key="1">
    <source>
        <dbReference type="EMBL" id="OIQ08718.1"/>
    </source>
</evidence>
<evidence type="ECO:0008006" key="3">
    <source>
        <dbReference type="Google" id="ProtNLM"/>
    </source>
</evidence>
<gene>
    <name evidence="1" type="ORF">MOOR_16370</name>
</gene>
<dbReference type="AlphaFoldDB" id="A0A1J5JGP9"/>
<reference evidence="1 2" key="1">
    <citation type="submission" date="2016-08" db="EMBL/GenBank/DDBJ databases">
        <title>Genome-based comparison of Moorella thermoacetic strains.</title>
        <authorList>
            <person name="Poehlein A."/>
            <person name="Bengelsdorf F.R."/>
            <person name="Esser C."/>
            <person name="Duerre P."/>
            <person name="Daniel R."/>
        </authorList>
    </citation>
    <scope>NUCLEOTIDE SEQUENCE [LARGE SCALE GENOMIC DNA]</scope>
    <source>
        <strain evidence="1 2">DSM 11768</strain>
    </source>
</reference>
<dbReference type="EMBL" id="MIHH01000008">
    <property type="protein sequence ID" value="OIQ08718.1"/>
    <property type="molecule type" value="Genomic_DNA"/>
</dbReference>